<organism evidence="1 2">
    <name type="scientific">Synaphobranchus kaupii</name>
    <name type="common">Kaup's arrowtooth eel</name>
    <dbReference type="NCBI Taxonomy" id="118154"/>
    <lineage>
        <taxon>Eukaryota</taxon>
        <taxon>Metazoa</taxon>
        <taxon>Chordata</taxon>
        <taxon>Craniata</taxon>
        <taxon>Vertebrata</taxon>
        <taxon>Euteleostomi</taxon>
        <taxon>Actinopterygii</taxon>
        <taxon>Neopterygii</taxon>
        <taxon>Teleostei</taxon>
        <taxon>Anguilliformes</taxon>
        <taxon>Synaphobranchidae</taxon>
        <taxon>Synaphobranchus</taxon>
    </lineage>
</organism>
<gene>
    <name evidence="1" type="ORF">SKAU_G00324210</name>
</gene>
<keyword evidence="2" id="KW-1185">Reference proteome</keyword>
<name>A0A9Q1IHY6_SYNKA</name>
<sequence length="82" mass="9508">MLGQRCVSLRSSENPSRRLPFRFPFAETPPLRVPGVASRGRRRRGERWSPFIFSLTRSDSESLQQLWLNCFEVVWLGRQGGT</sequence>
<protein>
    <submittedName>
        <fullName evidence="1">Uncharacterized protein</fullName>
    </submittedName>
</protein>
<dbReference type="AlphaFoldDB" id="A0A9Q1IHY6"/>
<comment type="caution">
    <text evidence="1">The sequence shown here is derived from an EMBL/GenBank/DDBJ whole genome shotgun (WGS) entry which is preliminary data.</text>
</comment>
<evidence type="ECO:0000313" key="2">
    <source>
        <dbReference type="Proteomes" id="UP001152622"/>
    </source>
</evidence>
<dbReference type="EMBL" id="JAINUF010000014">
    <property type="protein sequence ID" value="KAJ8342493.1"/>
    <property type="molecule type" value="Genomic_DNA"/>
</dbReference>
<reference evidence="1" key="1">
    <citation type="journal article" date="2023" name="Science">
        <title>Genome structures resolve the early diversification of teleost fishes.</title>
        <authorList>
            <person name="Parey E."/>
            <person name="Louis A."/>
            <person name="Montfort J."/>
            <person name="Bouchez O."/>
            <person name="Roques C."/>
            <person name="Iampietro C."/>
            <person name="Lluch J."/>
            <person name="Castinel A."/>
            <person name="Donnadieu C."/>
            <person name="Desvignes T."/>
            <person name="Floi Bucao C."/>
            <person name="Jouanno E."/>
            <person name="Wen M."/>
            <person name="Mejri S."/>
            <person name="Dirks R."/>
            <person name="Jansen H."/>
            <person name="Henkel C."/>
            <person name="Chen W.J."/>
            <person name="Zahm M."/>
            <person name="Cabau C."/>
            <person name="Klopp C."/>
            <person name="Thompson A.W."/>
            <person name="Robinson-Rechavi M."/>
            <person name="Braasch I."/>
            <person name="Lecointre G."/>
            <person name="Bobe J."/>
            <person name="Postlethwait J.H."/>
            <person name="Berthelot C."/>
            <person name="Roest Crollius H."/>
            <person name="Guiguen Y."/>
        </authorList>
    </citation>
    <scope>NUCLEOTIDE SEQUENCE</scope>
    <source>
        <strain evidence="1">WJC10195</strain>
    </source>
</reference>
<proteinExistence type="predicted"/>
<dbReference type="Proteomes" id="UP001152622">
    <property type="component" value="Chromosome 14"/>
</dbReference>
<accession>A0A9Q1IHY6</accession>
<evidence type="ECO:0000313" key="1">
    <source>
        <dbReference type="EMBL" id="KAJ8342493.1"/>
    </source>
</evidence>